<accession>A0ABP9BGI8</accession>
<feature type="domain" description="BioF2-like acetyltransferase" evidence="1">
    <location>
        <begin position="168"/>
        <end position="309"/>
    </location>
</feature>
<protein>
    <recommendedName>
        <fullName evidence="1">BioF2-like acetyltransferase domain-containing protein</fullName>
    </recommendedName>
</protein>
<dbReference type="Proteomes" id="UP001501147">
    <property type="component" value="Unassembled WGS sequence"/>
</dbReference>
<dbReference type="InterPro" id="IPR016181">
    <property type="entry name" value="Acyl_CoA_acyltransferase"/>
</dbReference>
<sequence>MDVVELPAAAGAGPVSVTSPVPRDVWWRAARADGCALVTQTPAWLDAICATGPWTDAGRLYEFPDGACAVLPLVRRRGLPGPLTVEDSWPSGWGIGGPLLPDGDLLPAQAAAVLGDLVTRPALRVGVRFGPDEAPVWGQALPAAFRAEAHYMQVVDLRGGFAAAWEHFRPRVKRDVHRAERSPVEVVADRTGRLVPAFYALWEKSVLRWAEQQHEPEALARFRQGRAFPLRRLEAVAERLGEACTVYLATCGGEPAAGAVVLRHGPHAKYWRGAMDRELANPVRANHLLQRLAIEDACAAGCRYYHMGDSRPGSSLAAFKASFGARGRQSMRYTRERLPVSAADRALRGAAKRLLRFHDA</sequence>
<name>A0ABP9BGI8_9ACTN</name>
<comment type="caution">
    <text evidence="2">The sequence shown here is derived from an EMBL/GenBank/DDBJ whole genome shotgun (WGS) entry which is preliminary data.</text>
</comment>
<dbReference type="RefSeq" id="WP_345616048.1">
    <property type="nucleotide sequence ID" value="NZ_BAABJV010000023.1"/>
</dbReference>
<dbReference type="InterPro" id="IPR038740">
    <property type="entry name" value="BioF2-like_GNAT_dom"/>
</dbReference>
<dbReference type="SUPFAM" id="SSF55729">
    <property type="entry name" value="Acyl-CoA N-acyltransferases (Nat)"/>
    <property type="match status" value="1"/>
</dbReference>
<organism evidence="2 3">
    <name type="scientific">Streptomyces sanyensis</name>
    <dbReference type="NCBI Taxonomy" id="568869"/>
    <lineage>
        <taxon>Bacteria</taxon>
        <taxon>Bacillati</taxon>
        <taxon>Actinomycetota</taxon>
        <taxon>Actinomycetes</taxon>
        <taxon>Kitasatosporales</taxon>
        <taxon>Streptomycetaceae</taxon>
        <taxon>Streptomyces</taxon>
    </lineage>
</organism>
<keyword evidence="3" id="KW-1185">Reference proteome</keyword>
<reference evidence="3" key="1">
    <citation type="journal article" date="2019" name="Int. J. Syst. Evol. Microbiol.">
        <title>The Global Catalogue of Microorganisms (GCM) 10K type strain sequencing project: providing services to taxonomists for standard genome sequencing and annotation.</title>
        <authorList>
            <consortium name="The Broad Institute Genomics Platform"/>
            <consortium name="The Broad Institute Genome Sequencing Center for Infectious Disease"/>
            <person name="Wu L."/>
            <person name="Ma J."/>
        </authorList>
    </citation>
    <scope>NUCLEOTIDE SEQUENCE [LARGE SCALE GENOMIC DNA]</scope>
    <source>
        <strain evidence="3">JCM 18324</strain>
    </source>
</reference>
<dbReference type="Gene3D" id="3.40.630.30">
    <property type="match status" value="1"/>
</dbReference>
<proteinExistence type="predicted"/>
<dbReference type="Pfam" id="PF13480">
    <property type="entry name" value="Acetyltransf_6"/>
    <property type="match status" value="1"/>
</dbReference>
<evidence type="ECO:0000313" key="3">
    <source>
        <dbReference type="Proteomes" id="UP001501147"/>
    </source>
</evidence>
<evidence type="ECO:0000259" key="1">
    <source>
        <dbReference type="Pfam" id="PF13480"/>
    </source>
</evidence>
<dbReference type="EMBL" id="BAABJV010000023">
    <property type="protein sequence ID" value="GAA4794158.1"/>
    <property type="molecule type" value="Genomic_DNA"/>
</dbReference>
<gene>
    <name evidence="2" type="ORF">GCM10023329_53420</name>
</gene>
<evidence type="ECO:0000313" key="2">
    <source>
        <dbReference type="EMBL" id="GAA4794158.1"/>
    </source>
</evidence>